<dbReference type="SUPFAM" id="SSF56235">
    <property type="entry name" value="N-terminal nucleophile aminohydrolases (Ntn hydrolases)"/>
    <property type="match status" value="1"/>
</dbReference>
<evidence type="ECO:0000259" key="2">
    <source>
        <dbReference type="PROSITE" id="PS51278"/>
    </source>
</evidence>
<dbReference type="KEGG" id="tpie:A7C91_09840"/>
<evidence type="ECO:0000313" key="3">
    <source>
        <dbReference type="EMBL" id="ANF23429.1"/>
    </source>
</evidence>
<dbReference type="GeneID" id="28496496"/>
<evidence type="ECO:0000313" key="4">
    <source>
        <dbReference type="Proteomes" id="UP000076969"/>
    </source>
</evidence>
<dbReference type="OrthoDB" id="350529at2157"/>
<proteinExistence type="predicted"/>
<dbReference type="EMBL" id="CP015520">
    <property type="protein sequence ID" value="ANF23429.1"/>
    <property type="molecule type" value="Genomic_DNA"/>
</dbReference>
<organism evidence="3 4">
    <name type="scientific">Thermococcus piezophilus</name>
    <dbReference type="NCBI Taxonomy" id="1712654"/>
    <lineage>
        <taxon>Archaea</taxon>
        <taxon>Methanobacteriati</taxon>
        <taxon>Methanobacteriota</taxon>
        <taxon>Thermococci</taxon>
        <taxon>Thermococcales</taxon>
        <taxon>Thermococcaceae</taxon>
        <taxon>Thermococcus</taxon>
    </lineage>
</organism>
<accession>A0A172WJA6</accession>
<dbReference type="InterPro" id="IPR026869">
    <property type="entry name" value="EgtC-like"/>
</dbReference>
<dbReference type="InterPro" id="IPR017932">
    <property type="entry name" value="GATase_2_dom"/>
</dbReference>
<dbReference type="PANTHER" id="PTHR42824">
    <property type="entry name" value="GLUTAMINE AMIDOTRANSFERASE"/>
    <property type="match status" value="1"/>
</dbReference>
<gene>
    <name evidence="3" type="ORF">A7C91_09840</name>
</gene>
<dbReference type="AlphaFoldDB" id="A0A172WJA6"/>
<dbReference type="Proteomes" id="UP000076969">
    <property type="component" value="Chromosome"/>
</dbReference>
<dbReference type="RefSeq" id="WP_068667077.1">
    <property type="nucleotide sequence ID" value="NZ_CP015520.1"/>
</dbReference>
<reference evidence="4" key="1">
    <citation type="journal article" date="2016" name="Syst. Appl. Microbiol.">
        <title>Thermococcus piezophilus sp. nov., a novel hyperthermophilic and piezophilic archaeon with a broad pressure range for growth, isolated from a deepest hydrothermal vent at the Mid-Cayman Rise.</title>
        <authorList>
            <person name="Dalmasso C."/>
            <person name="Oger P."/>
            <person name="Selva G."/>
            <person name="Courtine D."/>
            <person name="L'Haridon S."/>
            <person name="Garlaschelli A."/>
            <person name="Roussel E."/>
            <person name="Miyazaki J."/>
            <person name="Reveillaud J."/>
            <person name="Jebbar M."/>
            <person name="Takai K."/>
            <person name="Maignien L."/>
            <person name="Alain K."/>
        </authorList>
    </citation>
    <scope>NUCLEOTIDE SEQUENCE [LARGE SCALE GENOMIC DNA]</scope>
    <source>
        <strain evidence="4">CDGS</strain>
    </source>
</reference>
<dbReference type="Pfam" id="PF13230">
    <property type="entry name" value="GATase_4"/>
    <property type="match status" value="1"/>
</dbReference>
<name>A0A172WJA6_9EURY</name>
<dbReference type="STRING" id="1712654.A7C91_09840"/>
<dbReference type="PROSITE" id="PS51278">
    <property type="entry name" value="GATASE_TYPE_2"/>
    <property type="match status" value="1"/>
</dbReference>
<dbReference type="PANTHER" id="PTHR42824:SF1">
    <property type="entry name" value="GLUTAMINE AMIDOTRANSFERASE YAFJ-RELATED"/>
    <property type="match status" value="1"/>
</dbReference>
<evidence type="ECO:0000256" key="1">
    <source>
        <dbReference type="ARBA" id="ARBA00022962"/>
    </source>
</evidence>
<protein>
    <recommendedName>
        <fullName evidence="2">Glutamine amidotransferase type-2 domain-containing protein</fullName>
    </recommendedName>
</protein>
<feature type="domain" description="Glutamine amidotransferase type-2" evidence="2">
    <location>
        <begin position="2"/>
        <end position="254"/>
    </location>
</feature>
<dbReference type="Gene3D" id="3.60.20.10">
    <property type="entry name" value="Glutamine Phosphoribosylpyrophosphate, subunit 1, domain 1"/>
    <property type="match status" value="1"/>
</dbReference>
<keyword evidence="1" id="KW-0315">Glutamine amidotransferase</keyword>
<dbReference type="InterPro" id="IPR029055">
    <property type="entry name" value="Ntn_hydrolases_N"/>
</dbReference>
<sequence>MCRILFAAGDGKKIKPLVDAIVKASENDPYKERRGSGRQHRDGWGYVLVRDGSVRHYRSMKPIFEDSSAVASVKDALEGFSVLMVHTRAASQGAKNLFNVQPFAFSTRRGFSFWLLHNGDLNKEKIIELAELDEKDLRNASDSYTFAVYLCRRLPSPKLEDVLIHYRVIEETTKSVFNTMTLFQNSKGEFTAFITAKMVERLLQKPERFDYSKLLLLREENLFAVASSTLELYHEAGYEVIPNETAFYLRISYEDVSVETVHL</sequence>
<keyword evidence="4" id="KW-1185">Reference proteome</keyword>